<feature type="region of interest" description="Disordered" evidence="1">
    <location>
        <begin position="142"/>
        <end position="164"/>
    </location>
</feature>
<keyword evidence="2" id="KW-0812">Transmembrane</keyword>
<evidence type="ECO:0000256" key="1">
    <source>
        <dbReference type="SAM" id="MobiDB-lite"/>
    </source>
</evidence>
<feature type="transmembrane region" description="Helical" evidence="2">
    <location>
        <begin position="87"/>
        <end position="112"/>
    </location>
</feature>
<evidence type="ECO:0008006" key="5">
    <source>
        <dbReference type="Google" id="ProtNLM"/>
    </source>
</evidence>
<keyword evidence="2" id="KW-1133">Transmembrane helix</keyword>
<sequence length="164" mass="17469">MSVRLFSLVVGIGYSILGILGLISAFVEPSQTVPRIMSEVGVTQGFGYLFGLLPVNVFEGFVYLVIGVCGIAAYSGNEVVSRLYAQFLGVWLGFLAVLGCIPIANTLFGLMPIYGNDVWLHLATAIPAAYFGFAQDKGRLGKDPSAPQDLGEPFDVKGAPPYTN</sequence>
<comment type="caution">
    <text evidence="3">The sequence shown here is derived from an EMBL/GenBank/DDBJ whole genome shotgun (WGS) entry which is preliminary data.</text>
</comment>
<name>A0A0P7ZKW9_9CYAN</name>
<protein>
    <recommendedName>
        <fullName evidence="5">DUF4383 domain-containing protein</fullName>
    </recommendedName>
</protein>
<keyword evidence="2" id="KW-0472">Membrane</keyword>
<dbReference type="STRING" id="1666911.HLUCCA11_09710"/>
<gene>
    <name evidence="3" type="ORF">HLUCCA11_09710</name>
</gene>
<evidence type="ECO:0000256" key="2">
    <source>
        <dbReference type="SAM" id="Phobius"/>
    </source>
</evidence>
<evidence type="ECO:0000313" key="4">
    <source>
        <dbReference type="Proteomes" id="UP000050465"/>
    </source>
</evidence>
<reference evidence="3 4" key="1">
    <citation type="submission" date="2015-09" db="EMBL/GenBank/DDBJ databases">
        <title>Identification and resolution of microdiversity through metagenomic sequencing of parallel consortia.</title>
        <authorList>
            <person name="Nelson W.C."/>
            <person name="Romine M.F."/>
            <person name="Lindemann S.R."/>
        </authorList>
    </citation>
    <scope>NUCLEOTIDE SEQUENCE [LARGE SCALE GENOMIC DNA]</scope>
    <source>
        <strain evidence="3">Ana</strain>
    </source>
</reference>
<feature type="transmembrane region" description="Helical" evidence="2">
    <location>
        <begin position="5"/>
        <end position="27"/>
    </location>
</feature>
<dbReference type="Pfam" id="PF14325">
    <property type="entry name" value="DUF4383"/>
    <property type="match status" value="1"/>
</dbReference>
<proteinExistence type="predicted"/>
<dbReference type="AlphaFoldDB" id="A0A0P7ZKW9"/>
<organism evidence="3 4">
    <name type="scientific">Phormidesmis priestleyi Ana</name>
    <dbReference type="NCBI Taxonomy" id="1666911"/>
    <lineage>
        <taxon>Bacteria</taxon>
        <taxon>Bacillati</taxon>
        <taxon>Cyanobacteriota</taxon>
        <taxon>Cyanophyceae</taxon>
        <taxon>Leptolyngbyales</taxon>
        <taxon>Leptolyngbyaceae</taxon>
        <taxon>Phormidesmis</taxon>
    </lineage>
</organism>
<dbReference type="PATRIC" id="fig|1666911.3.peg.5264"/>
<dbReference type="EMBL" id="LJZR01000011">
    <property type="protein sequence ID" value="KPQ35516.1"/>
    <property type="molecule type" value="Genomic_DNA"/>
</dbReference>
<feature type="transmembrane region" description="Helical" evidence="2">
    <location>
        <begin position="47"/>
        <end position="75"/>
    </location>
</feature>
<accession>A0A0P7ZKW9</accession>
<dbReference type="Proteomes" id="UP000050465">
    <property type="component" value="Unassembled WGS sequence"/>
</dbReference>
<evidence type="ECO:0000313" key="3">
    <source>
        <dbReference type="EMBL" id="KPQ35516.1"/>
    </source>
</evidence>